<proteinExistence type="predicted"/>
<keyword evidence="3" id="KW-1185">Reference proteome</keyword>
<gene>
    <name evidence="2" type="ORF">NJT12_18185</name>
</gene>
<feature type="transmembrane region" description="Helical" evidence="1">
    <location>
        <begin position="31"/>
        <end position="48"/>
    </location>
</feature>
<comment type="caution">
    <text evidence="2">The sequence shown here is derived from an EMBL/GenBank/DDBJ whole genome shotgun (WGS) entry which is preliminary data.</text>
</comment>
<dbReference type="RefSeq" id="WP_271337351.1">
    <property type="nucleotide sequence ID" value="NZ_JAMZNK010000037.1"/>
</dbReference>
<feature type="transmembrane region" description="Helical" evidence="1">
    <location>
        <begin position="60"/>
        <end position="80"/>
    </location>
</feature>
<sequence>MEKDIRYLEFLALNSKEVIEKQVDSYRQQHSYAGTIIGFTVLFIPFFLNSLEGANQSIQLITIIPIACFISSILLMLSIFRSKPLDQALSVTKYEALLKKSYEDILLYEIEANKVSYIKNNKATLKASKRYMQGVGLTTFAILVAIVLLLLNSFLSIEKVPTKVQVVNTTK</sequence>
<evidence type="ECO:0008006" key="4">
    <source>
        <dbReference type="Google" id="ProtNLM"/>
    </source>
</evidence>
<evidence type="ECO:0000256" key="1">
    <source>
        <dbReference type="SAM" id="Phobius"/>
    </source>
</evidence>
<accession>A0ABT4WG32</accession>
<keyword evidence="1" id="KW-1133">Transmembrane helix</keyword>
<feature type="transmembrane region" description="Helical" evidence="1">
    <location>
        <begin position="135"/>
        <end position="155"/>
    </location>
</feature>
<dbReference type="Proteomes" id="UP001212170">
    <property type="component" value="Unassembled WGS sequence"/>
</dbReference>
<evidence type="ECO:0000313" key="2">
    <source>
        <dbReference type="EMBL" id="MDA6071554.1"/>
    </source>
</evidence>
<protein>
    <recommendedName>
        <fullName evidence="4">SMODS and SLOG-associating 2TM effector domain-containing protein</fullName>
    </recommendedName>
</protein>
<organism evidence="2 3">
    <name type="scientific">Flavobacterium azizsancarii</name>
    <dbReference type="NCBI Taxonomy" id="2961580"/>
    <lineage>
        <taxon>Bacteria</taxon>
        <taxon>Pseudomonadati</taxon>
        <taxon>Bacteroidota</taxon>
        <taxon>Flavobacteriia</taxon>
        <taxon>Flavobacteriales</taxon>
        <taxon>Flavobacteriaceae</taxon>
        <taxon>Flavobacterium</taxon>
    </lineage>
</organism>
<evidence type="ECO:0000313" key="3">
    <source>
        <dbReference type="Proteomes" id="UP001212170"/>
    </source>
</evidence>
<name>A0ABT4WG32_9FLAO</name>
<reference evidence="2 3" key="1">
    <citation type="journal article" date="2023" name="Chemosphere">
        <title>Whole genome analysis of Flavobacterium aziz-sancarii sp. nov., isolated from Ardley Island (Antarctica), revealed a rich resistome and bioremediation potential.</title>
        <authorList>
            <person name="Otur C."/>
            <person name="Okay S."/>
            <person name="Kurt-Kizildogan A."/>
        </authorList>
    </citation>
    <scope>NUCLEOTIDE SEQUENCE [LARGE SCALE GENOMIC DNA]</scope>
    <source>
        <strain evidence="2 3">AC</strain>
    </source>
</reference>
<dbReference type="EMBL" id="JAMZNK010000037">
    <property type="protein sequence ID" value="MDA6071554.1"/>
    <property type="molecule type" value="Genomic_DNA"/>
</dbReference>
<keyword evidence="1" id="KW-0472">Membrane</keyword>
<keyword evidence="1" id="KW-0812">Transmembrane</keyword>